<proteinExistence type="predicted"/>
<evidence type="ECO:0000256" key="1">
    <source>
        <dbReference type="SAM" id="Phobius"/>
    </source>
</evidence>
<reference evidence="2 3" key="1">
    <citation type="submission" date="2012-02" db="EMBL/GenBank/DDBJ databases">
        <title>Complete sequence of chromosome of Singulisphaera acidiphila DSM 18658.</title>
        <authorList>
            <consortium name="US DOE Joint Genome Institute (JGI-PGF)"/>
            <person name="Lucas S."/>
            <person name="Copeland A."/>
            <person name="Lapidus A."/>
            <person name="Glavina del Rio T."/>
            <person name="Dalin E."/>
            <person name="Tice H."/>
            <person name="Bruce D."/>
            <person name="Goodwin L."/>
            <person name="Pitluck S."/>
            <person name="Peters L."/>
            <person name="Ovchinnikova G."/>
            <person name="Chertkov O."/>
            <person name="Kyrpides N."/>
            <person name="Mavromatis K."/>
            <person name="Ivanova N."/>
            <person name="Brettin T."/>
            <person name="Detter J.C."/>
            <person name="Han C."/>
            <person name="Larimer F."/>
            <person name="Land M."/>
            <person name="Hauser L."/>
            <person name="Markowitz V."/>
            <person name="Cheng J.-F."/>
            <person name="Hugenholtz P."/>
            <person name="Woyke T."/>
            <person name="Wu D."/>
            <person name="Tindall B."/>
            <person name="Pomrenke H."/>
            <person name="Brambilla E."/>
            <person name="Klenk H.-P."/>
            <person name="Eisen J.A."/>
        </authorList>
    </citation>
    <scope>NUCLEOTIDE SEQUENCE [LARGE SCALE GENOMIC DNA]</scope>
    <source>
        <strain evidence="3">ATCC BAA-1392 / DSM 18658 / VKM B-2454 / MOB10</strain>
    </source>
</reference>
<protein>
    <submittedName>
        <fullName evidence="2">FecR protein</fullName>
    </submittedName>
</protein>
<keyword evidence="3" id="KW-1185">Reference proteome</keyword>
<gene>
    <name evidence="2" type="ordered locus">Sinac_1054</name>
</gene>
<dbReference type="KEGG" id="saci:Sinac_1054"/>
<dbReference type="InterPro" id="IPR012373">
    <property type="entry name" value="Ferrdict_sens_TM"/>
</dbReference>
<dbReference type="PANTHER" id="PTHR30273:SF2">
    <property type="entry name" value="PROTEIN FECR"/>
    <property type="match status" value="1"/>
</dbReference>
<dbReference type="Gene3D" id="2.60.120.200">
    <property type="match status" value="1"/>
</dbReference>
<dbReference type="AlphaFoldDB" id="L0D9F3"/>
<dbReference type="HOGENOM" id="CLU_482235_0_0_0"/>
<dbReference type="eggNOG" id="COG3712">
    <property type="taxonomic scope" value="Bacteria"/>
</dbReference>
<feature type="transmembrane region" description="Helical" evidence="1">
    <location>
        <begin position="104"/>
        <end position="125"/>
    </location>
</feature>
<name>L0D9F3_SINAD</name>
<dbReference type="OrthoDB" id="292867at2"/>
<keyword evidence="1" id="KW-0472">Membrane</keyword>
<keyword evidence="1" id="KW-0812">Transmembrane</keyword>
<dbReference type="EMBL" id="CP003364">
    <property type="protein sequence ID" value="AGA25453.1"/>
    <property type="molecule type" value="Genomic_DNA"/>
</dbReference>
<dbReference type="PANTHER" id="PTHR30273">
    <property type="entry name" value="PERIPLASMIC SIGNAL SENSOR AND SIGMA FACTOR ACTIVATOR FECR-RELATED"/>
    <property type="match status" value="1"/>
</dbReference>
<sequence>MDRDLRDLLSAWLGEEIEASRRDDLMARLREDEPFRRAVVEEVRMLGMLKVVHSAEPRFLQLEDELGWSASERDREAAFEESLARRLDDRPRFRSRFRLLRSRWWVGGVATAASILLLVGLVAMLGGKKPKVVVPAPVPVPAPALALRPYPRIDATRGLAMLLRLDDVAWDLADESHPSEGDVIAAGRLRFRSGRATLSMLSGVILVVEGPADLELISLDQVYCHQGKLRARVPKGVEGFLVSSPGSAVLDLGTEFGLNIKPDGTSRGKVFEGEVEAAVLSATGTMRRSQLMKPGSKGFEIDPGAGNIQVLTKSEDFVTHSNLATPPLRFDSTYARTILNARPRSYWRFESWKDGTIPNEIKGGPPLRATGPIHLATTSEGNQCVVFRPGEDTQYLEMDGLWEPSRSPGYAIELWFVSEAIEHATLASLLAPKDTNNHLSLVELTSRNRLTLYRPASVRFLYRWPARPGGGDNLFSESCYVPYRWHHLVAQVNGEQMELVMDGVKQATQPLRGESSAVPCQFLLGRLTTMIENPIIHHTGWRRGFSGRMDEVAIYDRPLSPEEIRSHFRLATQGAPAK</sequence>
<dbReference type="STRING" id="886293.Sinac_1054"/>
<dbReference type="RefSeq" id="WP_015244630.1">
    <property type="nucleotide sequence ID" value="NC_019892.1"/>
</dbReference>
<dbReference type="SUPFAM" id="SSF49899">
    <property type="entry name" value="Concanavalin A-like lectins/glucanases"/>
    <property type="match status" value="1"/>
</dbReference>
<evidence type="ECO:0000313" key="2">
    <source>
        <dbReference type="EMBL" id="AGA25453.1"/>
    </source>
</evidence>
<keyword evidence="1" id="KW-1133">Transmembrane helix</keyword>
<dbReference type="Pfam" id="PF13385">
    <property type="entry name" value="Laminin_G_3"/>
    <property type="match status" value="1"/>
</dbReference>
<dbReference type="InterPro" id="IPR013320">
    <property type="entry name" value="ConA-like_dom_sf"/>
</dbReference>
<evidence type="ECO:0000313" key="3">
    <source>
        <dbReference type="Proteomes" id="UP000010798"/>
    </source>
</evidence>
<accession>L0D9F3</accession>
<dbReference type="GO" id="GO:0016989">
    <property type="term" value="F:sigma factor antagonist activity"/>
    <property type="evidence" value="ECO:0007669"/>
    <property type="project" value="TreeGrafter"/>
</dbReference>
<organism evidence="2 3">
    <name type="scientific">Singulisphaera acidiphila (strain ATCC BAA-1392 / DSM 18658 / VKM B-2454 / MOB10)</name>
    <dbReference type="NCBI Taxonomy" id="886293"/>
    <lineage>
        <taxon>Bacteria</taxon>
        <taxon>Pseudomonadati</taxon>
        <taxon>Planctomycetota</taxon>
        <taxon>Planctomycetia</taxon>
        <taxon>Isosphaerales</taxon>
        <taxon>Isosphaeraceae</taxon>
        <taxon>Singulisphaera</taxon>
    </lineage>
</organism>
<dbReference type="Proteomes" id="UP000010798">
    <property type="component" value="Chromosome"/>
</dbReference>